<evidence type="ECO:0000256" key="5">
    <source>
        <dbReference type="ARBA" id="ARBA00022741"/>
    </source>
</evidence>
<evidence type="ECO:0000256" key="7">
    <source>
        <dbReference type="ARBA" id="ARBA00022989"/>
    </source>
</evidence>
<dbReference type="GO" id="GO:0005524">
    <property type="term" value="F:ATP binding"/>
    <property type="evidence" value="ECO:0007669"/>
    <property type="project" value="UniProtKB-KW"/>
</dbReference>
<dbReference type="InterPro" id="IPR017871">
    <property type="entry name" value="ABC_transporter-like_CS"/>
</dbReference>
<dbReference type="Pfam" id="PF00005">
    <property type="entry name" value="ABC_tran"/>
    <property type="match status" value="1"/>
</dbReference>
<keyword evidence="7 9" id="KW-1133">Transmembrane helix</keyword>
<keyword evidence="3 9" id="KW-0812">Transmembrane</keyword>
<dbReference type="EMBL" id="ABJB011018942">
    <property type="status" value="NOT_ANNOTATED_CDS"/>
    <property type="molecule type" value="Genomic_DNA"/>
</dbReference>
<evidence type="ECO:0000256" key="9">
    <source>
        <dbReference type="SAM" id="Phobius"/>
    </source>
</evidence>
<dbReference type="GO" id="GO:0140359">
    <property type="term" value="F:ABC-type transporter activity"/>
    <property type="evidence" value="ECO:0000318"/>
    <property type="project" value="GO_Central"/>
</dbReference>
<evidence type="ECO:0000256" key="4">
    <source>
        <dbReference type="ARBA" id="ARBA00022737"/>
    </source>
</evidence>
<dbReference type="InterPro" id="IPR036640">
    <property type="entry name" value="ABC1_TM_sf"/>
</dbReference>
<feature type="domain" description="ABC transmembrane type-1" evidence="11">
    <location>
        <begin position="322"/>
        <end position="434"/>
    </location>
</feature>
<evidence type="ECO:0000259" key="10">
    <source>
        <dbReference type="PROSITE" id="PS50893"/>
    </source>
</evidence>
<dbReference type="GO" id="GO:0032440">
    <property type="term" value="F:2-alkenal reductase [NAD(P)H] activity"/>
    <property type="evidence" value="ECO:0007669"/>
    <property type="project" value="UniProtKB-EC"/>
</dbReference>
<dbReference type="PANTHER" id="PTHR24223">
    <property type="entry name" value="ATP-BINDING CASSETTE SUB-FAMILY C"/>
    <property type="match status" value="1"/>
</dbReference>
<dbReference type="PANTHER" id="PTHR24223:SF443">
    <property type="entry name" value="MULTIDRUG-RESISTANCE LIKE PROTEIN 1, ISOFORM I"/>
    <property type="match status" value="1"/>
</dbReference>
<accession>B7PJ52</accession>
<dbReference type="HOGENOM" id="CLU_000604_27_9_1"/>
<dbReference type="STRING" id="6945.B7PJ52"/>
<dbReference type="GO" id="GO:0016887">
    <property type="term" value="F:ATP hydrolysis activity"/>
    <property type="evidence" value="ECO:0007669"/>
    <property type="project" value="InterPro"/>
</dbReference>
<name>B7PJ52_IXOSC</name>
<comment type="subcellular location">
    <subcellularLocation>
        <location evidence="1">Endomembrane system</location>
        <topology evidence="1">Multi-pass membrane protein</topology>
    </subcellularLocation>
</comment>
<feature type="transmembrane region" description="Helical" evidence="9">
    <location>
        <begin position="58"/>
        <end position="86"/>
    </location>
</feature>
<dbReference type="AlphaFoldDB" id="B7PJ52"/>
<dbReference type="GO" id="GO:0005886">
    <property type="term" value="C:plasma membrane"/>
    <property type="evidence" value="ECO:0000318"/>
    <property type="project" value="GO_Central"/>
</dbReference>
<keyword evidence="12" id="KW-0560">Oxidoreductase</keyword>
<reference evidence="12 14" key="1">
    <citation type="submission" date="2008-03" db="EMBL/GenBank/DDBJ databases">
        <title>Annotation of Ixodes scapularis.</title>
        <authorList>
            <consortium name="Ixodes scapularis Genome Project Consortium"/>
            <person name="Caler E."/>
            <person name="Hannick L.I."/>
            <person name="Bidwell S."/>
            <person name="Joardar V."/>
            <person name="Thiagarajan M."/>
            <person name="Amedeo P."/>
            <person name="Galinsky K.J."/>
            <person name="Schobel S."/>
            <person name="Inman J."/>
            <person name="Hostetler J."/>
            <person name="Miller J."/>
            <person name="Hammond M."/>
            <person name="Megy K."/>
            <person name="Lawson D."/>
            <person name="Kodira C."/>
            <person name="Sutton G."/>
            <person name="Meyer J."/>
            <person name="Hill C.A."/>
            <person name="Birren B."/>
            <person name="Nene V."/>
            <person name="Collins F."/>
            <person name="Alarcon-Chaidez F."/>
            <person name="Wikel S."/>
            <person name="Strausberg R."/>
        </authorList>
    </citation>
    <scope>NUCLEOTIDE SEQUENCE [LARGE SCALE GENOMIC DNA]</scope>
    <source>
        <strain evidence="14">Wikel</strain>
        <strain evidence="12">Wikel colony</strain>
    </source>
</reference>
<dbReference type="SUPFAM" id="SSF52540">
    <property type="entry name" value="P-loop containing nucleoside triphosphate hydrolases"/>
    <property type="match status" value="1"/>
</dbReference>
<evidence type="ECO:0000256" key="1">
    <source>
        <dbReference type="ARBA" id="ARBA00004127"/>
    </source>
</evidence>
<evidence type="ECO:0000313" key="14">
    <source>
        <dbReference type="Proteomes" id="UP000001555"/>
    </source>
</evidence>
<evidence type="ECO:0000256" key="8">
    <source>
        <dbReference type="ARBA" id="ARBA00023136"/>
    </source>
</evidence>
<dbReference type="SUPFAM" id="SSF90123">
    <property type="entry name" value="ABC transporter transmembrane region"/>
    <property type="match status" value="1"/>
</dbReference>
<dbReference type="Gene3D" id="3.40.50.300">
    <property type="entry name" value="P-loop containing nucleotide triphosphate hydrolases"/>
    <property type="match status" value="1"/>
</dbReference>
<keyword evidence="2" id="KW-0813">Transport</keyword>
<dbReference type="VEuPathDB" id="VectorBase:ISCW004297"/>
<evidence type="ECO:0000313" key="12">
    <source>
        <dbReference type="EMBL" id="EEC06624.1"/>
    </source>
</evidence>
<sequence>MTRLSPTARASISTGHVLSVLGVDCFQLSMSAFVFPFPACGVLCMPILLYLLAERLVIILFGTLIIFNQGHVLTVAASFSSVYLIYMTDVTMAQMCWALRIRSQGRVAYVPQIASVHNMNVRDNILYGQPMEAKDYDRVLEACQLHEDISTFPAGDLTVVGEKGETLSGGQKQRISLARAAYNQADVYLLDDPLSALDVVVAKKVFKEVIGKEGILKKKTRIMACNQGSFLNHMDKLVLLHNGGASVYDTLVDLLKDNNAPETLRHESESMHRENRLIENTGHDVDLSGEGSNGRVIKDELPESTKSFWQLIRALARMSGPCIGVGFLACVVSAVALGWQLDWVRTWTRAEGSMVPMESQESPWIWALAAICATDVIARCLGSVLLAAAMRRLSSLLHNEMIRAILASPVTFFGSTPRGSIVNRFSVDLDYIDNRLYLTGKQCAQHTLFAVSRLVIIGTQSNVYRFVRLAAVFCGFVTLFCTMLFAVWLLPEDSAVDPSTIGLSLSAASLLIQTLAIACPMMYSCLHSMSGFERCIEYTELPQESEVEPGVKKYDFSVEFSDEWPKKGKVEFVSYSASYKPGILPDVLKDITFTVHPTEK</sequence>
<dbReference type="OrthoDB" id="10065830at2759"/>
<dbReference type="Gene3D" id="1.20.1560.10">
    <property type="entry name" value="ABC transporter type 1, transmembrane domain"/>
    <property type="match status" value="2"/>
</dbReference>
<dbReference type="EMBL" id="DS724116">
    <property type="protein sequence ID" value="EEC06624.1"/>
    <property type="molecule type" value="Genomic_DNA"/>
</dbReference>
<evidence type="ECO:0000256" key="3">
    <source>
        <dbReference type="ARBA" id="ARBA00022692"/>
    </source>
</evidence>
<dbReference type="EMBL" id="ABJB010610168">
    <property type="status" value="NOT_ANNOTATED_CDS"/>
    <property type="molecule type" value="Genomic_DNA"/>
</dbReference>
<dbReference type="Pfam" id="PF00664">
    <property type="entry name" value="ABC_membrane"/>
    <property type="match status" value="1"/>
</dbReference>
<reference evidence="13" key="2">
    <citation type="submission" date="2020-05" db="UniProtKB">
        <authorList>
            <consortium name="EnsemblMetazoa"/>
        </authorList>
    </citation>
    <scope>IDENTIFICATION</scope>
    <source>
        <strain evidence="13">wikel</strain>
    </source>
</reference>
<dbReference type="InterPro" id="IPR011527">
    <property type="entry name" value="ABC1_TM_dom"/>
</dbReference>
<dbReference type="InterPro" id="IPR027417">
    <property type="entry name" value="P-loop_NTPase"/>
</dbReference>
<keyword evidence="8 9" id="KW-0472">Membrane</keyword>
<keyword evidence="4" id="KW-0677">Repeat</keyword>
<dbReference type="InterPro" id="IPR050173">
    <property type="entry name" value="ABC_transporter_C-like"/>
</dbReference>
<dbReference type="Proteomes" id="UP000001555">
    <property type="component" value="Unassembled WGS sequence"/>
</dbReference>
<feature type="transmembrane region" description="Helical" evidence="9">
    <location>
        <begin position="501"/>
        <end position="523"/>
    </location>
</feature>
<feature type="domain" description="ABC transporter" evidence="10">
    <location>
        <begin position="42"/>
        <end position="267"/>
    </location>
</feature>
<feature type="transmembrane region" description="Helical" evidence="9">
    <location>
        <begin position="322"/>
        <end position="341"/>
    </location>
</feature>
<dbReference type="PROSITE" id="PS50929">
    <property type="entry name" value="ABC_TM1F"/>
    <property type="match status" value="1"/>
</dbReference>
<protein>
    <submittedName>
        <fullName evidence="12 13">Multidrug resistance protein, putative</fullName>
        <ecNumber evidence="12">1.3.1.74</ecNumber>
    </submittedName>
</protein>
<evidence type="ECO:0000259" key="11">
    <source>
        <dbReference type="PROSITE" id="PS50929"/>
    </source>
</evidence>
<keyword evidence="5" id="KW-0547">Nucleotide-binding</keyword>
<dbReference type="EMBL" id="ABJB010103796">
    <property type="status" value="NOT_ANNOTATED_CDS"/>
    <property type="molecule type" value="Genomic_DNA"/>
</dbReference>
<gene>
    <name evidence="12" type="ORF">IscW_ISCW004297</name>
</gene>
<dbReference type="VEuPathDB" id="VectorBase:ISCP_033090"/>
<evidence type="ECO:0000256" key="2">
    <source>
        <dbReference type="ARBA" id="ARBA00022448"/>
    </source>
</evidence>
<organism>
    <name type="scientific">Ixodes scapularis</name>
    <name type="common">Black-legged tick</name>
    <name type="synonym">Deer tick</name>
    <dbReference type="NCBI Taxonomy" id="6945"/>
    <lineage>
        <taxon>Eukaryota</taxon>
        <taxon>Metazoa</taxon>
        <taxon>Ecdysozoa</taxon>
        <taxon>Arthropoda</taxon>
        <taxon>Chelicerata</taxon>
        <taxon>Arachnida</taxon>
        <taxon>Acari</taxon>
        <taxon>Parasitiformes</taxon>
        <taxon>Ixodida</taxon>
        <taxon>Ixodoidea</taxon>
        <taxon>Ixodidae</taxon>
        <taxon>Ixodinae</taxon>
        <taxon>Ixodes</taxon>
    </lineage>
</organism>
<feature type="non-terminal residue" evidence="12">
    <location>
        <position position="600"/>
    </location>
</feature>
<dbReference type="InterPro" id="IPR003439">
    <property type="entry name" value="ABC_transporter-like_ATP-bd"/>
</dbReference>
<proteinExistence type="predicted"/>
<dbReference type="VEuPathDB" id="VectorBase:ISCI004297"/>
<feature type="transmembrane region" description="Helical" evidence="9">
    <location>
        <begin position="466"/>
        <end position="489"/>
    </location>
</feature>
<dbReference type="PaxDb" id="6945-B7PJ52"/>
<keyword evidence="6" id="KW-0067">ATP-binding</keyword>
<evidence type="ECO:0000313" key="13">
    <source>
        <dbReference type="EnsemblMetazoa" id="ISCW004297-PA"/>
    </source>
</evidence>
<feature type="transmembrane region" description="Helical" evidence="9">
    <location>
        <begin position="32"/>
        <end position="52"/>
    </location>
</feature>
<evidence type="ECO:0000256" key="6">
    <source>
        <dbReference type="ARBA" id="ARBA00022840"/>
    </source>
</evidence>
<dbReference type="EnsemblMetazoa" id="ISCW004297-RA">
    <property type="protein sequence ID" value="ISCW004297-PA"/>
    <property type="gene ID" value="ISCW004297"/>
</dbReference>
<dbReference type="PROSITE" id="PS50893">
    <property type="entry name" value="ABC_TRANSPORTER_2"/>
    <property type="match status" value="1"/>
</dbReference>
<dbReference type="EC" id="1.3.1.74" evidence="12"/>
<dbReference type="EMBL" id="ABJB010704897">
    <property type="status" value="NOT_ANNOTATED_CDS"/>
    <property type="molecule type" value="Genomic_DNA"/>
</dbReference>
<dbReference type="GO" id="GO:0012505">
    <property type="term" value="C:endomembrane system"/>
    <property type="evidence" value="ECO:0007669"/>
    <property type="project" value="UniProtKB-SubCell"/>
</dbReference>
<feature type="transmembrane region" description="Helical" evidence="9">
    <location>
        <begin position="364"/>
        <end position="388"/>
    </location>
</feature>
<keyword evidence="14" id="KW-1185">Reference proteome</keyword>
<dbReference type="GO" id="GO:0055085">
    <property type="term" value="P:transmembrane transport"/>
    <property type="evidence" value="ECO:0000318"/>
    <property type="project" value="GO_Central"/>
</dbReference>
<dbReference type="PROSITE" id="PS00211">
    <property type="entry name" value="ABC_TRANSPORTER_1"/>
    <property type="match status" value="1"/>
</dbReference>